<keyword evidence="2" id="KW-0092">Biotin</keyword>
<dbReference type="Pfam" id="PF02237">
    <property type="entry name" value="BPL_C"/>
    <property type="match status" value="1"/>
</dbReference>
<proteinExistence type="predicted"/>
<sequence>MSRYDDLERPPLNQAVLASALVGPGTWWRSVTVLQDTTSTNADLADRARDDAPEGSALVADHQRGGRGRLDRGWEFPPRSGLALSMLVRPDAVPAARWPWLPLLTGIAVHEAVTDATDVETSLKWPNDVLVGERKLAGILVERVETPTGPAAVVGVGLNVSLAEDELPVPTATSLAIEGARTTDRSVLVRSLMRTFEPLYRAWAAAEGDPTAGMLDSYVRRCSTVGRSVDVHLPDGSTLSGVAEAVDSDGRLVVGVGGTRRALSAGDVVHVRPQP</sequence>
<dbReference type="InterPro" id="IPR003142">
    <property type="entry name" value="BPL_C"/>
</dbReference>
<evidence type="ECO:0000259" key="5">
    <source>
        <dbReference type="PROSITE" id="PS51733"/>
    </source>
</evidence>
<dbReference type="Proteomes" id="UP001164390">
    <property type="component" value="Chromosome"/>
</dbReference>
<dbReference type="PROSITE" id="PS51733">
    <property type="entry name" value="BPL_LPL_CATALYTIC"/>
    <property type="match status" value="1"/>
</dbReference>
<feature type="compositionally biased region" description="Basic and acidic residues" evidence="4">
    <location>
        <begin position="61"/>
        <end position="72"/>
    </location>
</feature>
<dbReference type="Gene3D" id="3.30.930.10">
    <property type="entry name" value="Bira Bifunctional Protein, Domain 2"/>
    <property type="match status" value="1"/>
</dbReference>
<dbReference type="EMBL" id="CP094970">
    <property type="protein sequence ID" value="UYM04010.1"/>
    <property type="molecule type" value="Genomic_DNA"/>
</dbReference>
<dbReference type="Gene3D" id="2.30.30.100">
    <property type="match status" value="1"/>
</dbReference>
<evidence type="ECO:0000256" key="2">
    <source>
        <dbReference type="ARBA" id="ARBA00023267"/>
    </source>
</evidence>
<keyword evidence="1 6" id="KW-0436">Ligase</keyword>
<accession>A0AA46TF55</accession>
<dbReference type="Pfam" id="PF03099">
    <property type="entry name" value="BPL_LplA_LipB"/>
    <property type="match status" value="1"/>
</dbReference>
<dbReference type="InterPro" id="IPR004143">
    <property type="entry name" value="BPL_LPL_catalytic"/>
</dbReference>
<dbReference type="RefSeq" id="WP_271632653.1">
    <property type="nucleotide sequence ID" value="NZ_CP094970.1"/>
</dbReference>
<evidence type="ECO:0000256" key="4">
    <source>
        <dbReference type="SAM" id="MobiDB-lite"/>
    </source>
</evidence>
<dbReference type="SUPFAM" id="SSF55681">
    <property type="entry name" value="Class II aaRS and biotin synthetases"/>
    <property type="match status" value="1"/>
</dbReference>
<organism evidence="6 7">
    <name type="scientific">Solicola gregarius</name>
    <dbReference type="NCBI Taxonomy" id="2908642"/>
    <lineage>
        <taxon>Bacteria</taxon>
        <taxon>Bacillati</taxon>
        <taxon>Actinomycetota</taxon>
        <taxon>Actinomycetes</taxon>
        <taxon>Propionibacteriales</taxon>
        <taxon>Nocardioidaceae</taxon>
        <taxon>Solicola</taxon>
    </lineage>
</organism>
<feature type="region of interest" description="Disordered" evidence="4">
    <location>
        <begin position="49"/>
        <end position="72"/>
    </location>
</feature>
<evidence type="ECO:0000313" key="7">
    <source>
        <dbReference type="Proteomes" id="UP001164390"/>
    </source>
</evidence>
<gene>
    <name evidence="6" type="ORF">L0C25_15835</name>
</gene>
<dbReference type="InterPro" id="IPR045864">
    <property type="entry name" value="aa-tRNA-synth_II/BPL/LPL"/>
</dbReference>
<dbReference type="AlphaFoldDB" id="A0AA46TF55"/>
<dbReference type="EC" id="6.3.4.15" evidence="3"/>
<dbReference type="PANTHER" id="PTHR12835">
    <property type="entry name" value="BIOTIN PROTEIN LIGASE"/>
    <property type="match status" value="1"/>
</dbReference>
<dbReference type="CDD" id="cd16442">
    <property type="entry name" value="BPL"/>
    <property type="match status" value="1"/>
</dbReference>
<protein>
    <recommendedName>
        <fullName evidence="3">biotin--[biotin carboxyl-carrier protein] ligase</fullName>
        <ecNumber evidence="3">6.3.4.15</ecNumber>
    </recommendedName>
</protein>
<reference evidence="6" key="1">
    <citation type="submission" date="2022-01" db="EMBL/GenBank/DDBJ databases">
        <title>Nocardioidaceae gen. sp. A5X3R13.</title>
        <authorList>
            <person name="Lopez Marin M.A."/>
            <person name="Uhlik O."/>
        </authorList>
    </citation>
    <scope>NUCLEOTIDE SEQUENCE</scope>
    <source>
        <strain evidence="6">A5X3R13</strain>
    </source>
</reference>
<dbReference type="NCBIfam" id="TIGR00121">
    <property type="entry name" value="birA_ligase"/>
    <property type="match status" value="1"/>
</dbReference>
<dbReference type="GO" id="GO:0005737">
    <property type="term" value="C:cytoplasm"/>
    <property type="evidence" value="ECO:0007669"/>
    <property type="project" value="TreeGrafter"/>
</dbReference>
<keyword evidence="7" id="KW-1185">Reference proteome</keyword>
<feature type="domain" description="BPL/LPL catalytic" evidence="5">
    <location>
        <begin position="16"/>
        <end position="204"/>
    </location>
</feature>
<evidence type="ECO:0000313" key="6">
    <source>
        <dbReference type="EMBL" id="UYM04010.1"/>
    </source>
</evidence>
<dbReference type="GO" id="GO:0004077">
    <property type="term" value="F:biotin--[biotin carboxyl-carrier protein] ligase activity"/>
    <property type="evidence" value="ECO:0007669"/>
    <property type="project" value="UniProtKB-EC"/>
</dbReference>
<dbReference type="KEGG" id="sgrg:L0C25_15835"/>
<evidence type="ECO:0000256" key="1">
    <source>
        <dbReference type="ARBA" id="ARBA00022598"/>
    </source>
</evidence>
<dbReference type="InterPro" id="IPR004408">
    <property type="entry name" value="Biotin_CoA_COase_ligase"/>
</dbReference>
<evidence type="ECO:0000256" key="3">
    <source>
        <dbReference type="ARBA" id="ARBA00024227"/>
    </source>
</evidence>
<dbReference type="PANTHER" id="PTHR12835:SF5">
    <property type="entry name" value="BIOTIN--PROTEIN LIGASE"/>
    <property type="match status" value="1"/>
</dbReference>
<name>A0AA46TF55_9ACTN</name>